<dbReference type="Gene3D" id="2.90.10.10">
    <property type="entry name" value="Bulb-type lectin domain"/>
    <property type="match status" value="2"/>
</dbReference>
<dbReference type="Pfam" id="PF07714">
    <property type="entry name" value="PK_Tyr_Ser-Thr"/>
    <property type="match status" value="1"/>
</dbReference>
<dbReference type="SMART" id="SM00108">
    <property type="entry name" value="B_lectin"/>
    <property type="match status" value="1"/>
</dbReference>
<dbReference type="InterPro" id="IPR001480">
    <property type="entry name" value="Bulb-type_lectin_dom"/>
</dbReference>
<dbReference type="EC" id="2.7.11.1" evidence="18"/>
<comment type="caution">
    <text evidence="24">The sequence shown here is derived from an EMBL/GenBank/DDBJ whole genome shotgun (WGS) entry which is preliminary data.</text>
</comment>
<dbReference type="InterPro" id="IPR000719">
    <property type="entry name" value="Prot_kinase_dom"/>
</dbReference>
<comment type="similarity">
    <text evidence="18">Belongs to the protein kinase superfamily. Ser/Thr protein kinase family.</text>
</comment>
<dbReference type="Pfam" id="PF01453">
    <property type="entry name" value="B_lectin"/>
    <property type="match status" value="1"/>
</dbReference>
<dbReference type="GO" id="GO:0005524">
    <property type="term" value="F:ATP binding"/>
    <property type="evidence" value="ECO:0007669"/>
    <property type="project" value="UniProtKB-UniRule"/>
</dbReference>
<sequence>MASSAIPPLLLLLSFLPFLPLYAAASNVTLGSSLSTTGDNPSSWVSPSGDFAFGFRQLNNTNVFLLAIWYAQIPDQTIVWQANTNSPVQAGSNIELTANGLNLTDPNSLTIWSAQQHSTISYGAMLDTGNFILSGTNTYVYVWQSFDYPTDTILPTQILPLGGMLYSKLSATNYTKGRFELHFMNGDLQLNPVAWPTETQYSSYYSSGTANPNSSLSGFQLVFNQSGDVYILLGNGSNFQLWQNIFRNSNNYYRATLDFDGVFREYACAKSSDGNQRWSVVGYIPDDICSDLTNEEYGSGACGYNSYCVANGASISCYCPPGFSYIDPNNENGGCAPDFPPNCEVDNGTSNPEDVYDLIELQDINFPFGDYDQLGPYNSTQCGQACLRDCNCVVSIFNGSYCWKKRLPMSNGRRETALAFVKVMKGIVSSDPISNSKHDKKVIWLSVLFGSSGLFNILLLGVISLMVFSRRQRKSRKDINDPSVFETNLHVFTFEELKKATEEFKEELGRGSFGIVYKGVVKYGSKTQVAVKKLDKLSQEGEKEFKAEVTAIGRTHHKNLVQLLGYCCEGPHRILVYEFMSNGSLANFLFGIPRPDWYQRVQVALGIARGLVYLHEECTTPIIHCDIKPQNILIDELFIPRISDFGLAKSLELNQTRTHTGIRGTRGYIAPEWFRNVPVTVKVDVYSFGVMLLEIICCRKSVAQEFEDEERAILTDWAYDCFREGTLDTLVENDDAAMNDIKTLQRWVMTAIWCVQEDPLQRPAMSTVLRMLEGYVEVPSPI</sequence>
<dbReference type="InterPro" id="IPR024171">
    <property type="entry name" value="SRK-like_kinase"/>
</dbReference>
<dbReference type="PROSITE" id="PS00107">
    <property type="entry name" value="PROTEIN_KINASE_ATP"/>
    <property type="match status" value="1"/>
</dbReference>
<dbReference type="InterPro" id="IPR008271">
    <property type="entry name" value="Ser/Thr_kinase_AS"/>
</dbReference>
<dbReference type="Gene3D" id="3.30.200.20">
    <property type="entry name" value="Phosphorylase Kinase, domain 1"/>
    <property type="match status" value="1"/>
</dbReference>
<keyword evidence="6 21" id="KW-0732">Signal</keyword>
<evidence type="ECO:0000256" key="13">
    <source>
        <dbReference type="ARBA" id="ARBA00023157"/>
    </source>
</evidence>
<feature type="domain" description="Bulb-type lectin" evidence="23">
    <location>
        <begin position="25"/>
        <end position="146"/>
    </location>
</feature>
<evidence type="ECO:0000256" key="17">
    <source>
        <dbReference type="ARBA" id="ARBA00048679"/>
    </source>
</evidence>
<dbReference type="InterPro" id="IPR011009">
    <property type="entry name" value="Kinase-like_dom_sf"/>
</dbReference>
<dbReference type="CDD" id="cd14066">
    <property type="entry name" value="STKc_IRAK"/>
    <property type="match status" value="1"/>
</dbReference>
<evidence type="ECO:0000256" key="6">
    <source>
        <dbReference type="ARBA" id="ARBA00022729"/>
    </source>
</evidence>
<reference evidence="24" key="1">
    <citation type="submission" date="2020-08" db="EMBL/GenBank/DDBJ databases">
        <title>Plant Genome Project.</title>
        <authorList>
            <person name="Zhang R.-G."/>
        </authorList>
    </citation>
    <scope>NUCLEOTIDE SEQUENCE</scope>
    <source>
        <strain evidence="24">WSP0</strain>
        <tissue evidence="24">Leaf</tissue>
    </source>
</reference>
<feature type="signal peptide" evidence="21">
    <location>
        <begin position="1"/>
        <end position="25"/>
    </location>
</feature>
<keyword evidence="25" id="KW-1185">Reference proteome</keyword>
<evidence type="ECO:0000256" key="9">
    <source>
        <dbReference type="ARBA" id="ARBA00022777"/>
    </source>
</evidence>
<keyword evidence="15" id="KW-0325">Glycoprotein</keyword>
<dbReference type="PROSITE" id="PS50011">
    <property type="entry name" value="PROTEIN_KINASE_DOM"/>
    <property type="match status" value="1"/>
</dbReference>
<dbReference type="GO" id="GO:0004674">
    <property type="term" value="F:protein serine/threonine kinase activity"/>
    <property type="evidence" value="ECO:0007669"/>
    <property type="project" value="UniProtKB-KW"/>
</dbReference>
<name>A0AAV6JHP7_9ERIC</name>
<keyword evidence="4 18" id="KW-0808">Transferase</keyword>
<keyword evidence="14" id="KW-0675">Receptor</keyword>
<evidence type="ECO:0000256" key="4">
    <source>
        <dbReference type="ARBA" id="ARBA00022679"/>
    </source>
</evidence>
<dbReference type="GO" id="GO:0030246">
    <property type="term" value="F:carbohydrate binding"/>
    <property type="evidence" value="ECO:0007669"/>
    <property type="project" value="UniProtKB-KW"/>
</dbReference>
<gene>
    <name evidence="24" type="ORF">RHGRI_020259</name>
</gene>
<comment type="catalytic activity">
    <reaction evidence="17 18">
        <text>L-seryl-[protein] + ATP = O-phospho-L-seryl-[protein] + ADP + H(+)</text>
        <dbReference type="Rhea" id="RHEA:17989"/>
        <dbReference type="Rhea" id="RHEA-COMP:9863"/>
        <dbReference type="Rhea" id="RHEA-COMP:11604"/>
        <dbReference type="ChEBI" id="CHEBI:15378"/>
        <dbReference type="ChEBI" id="CHEBI:29999"/>
        <dbReference type="ChEBI" id="CHEBI:30616"/>
        <dbReference type="ChEBI" id="CHEBI:83421"/>
        <dbReference type="ChEBI" id="CHEBI:456216"/>
        <dbReference type="EC" id="2.7.11.1"/>
    </reaction>
</comment>
<comment type="catalytic activity">
    <reaction evidence="16 18">
        <text>L-threonyl-[protein] + ATP = O-phospho-L-threonyl-[protein] + ADP + H(+)</text>
        <dbReference type="Rhea" id="RHEA:46608"/>
        <dbReference type="Rhea" id="RHEA-COMP:11060"/>
        <dbReference type="Rhea" id="RHEA-COMP:11605"/>
        <dbReference type="ChEBI" id="CHEBI:15378"/>
        <dbReference type="ChEBI" id="CHEBI:30013"/>
        <dbReference type="ChEBI" id="CHEBI:30616"/>
        <dbReference type="ChEBI" id="CHEBI:61977"/>
        <dbReference type="ChEBI" id="CHEBI:456216"/>
        <dbReference type="EC" id="2.7.11.1"/>
    </reaction>
</comment>
<keyword evidence="10 18" id="KW-0067">ATP-binding</keyword>
<dbReference type="FunFam" id="1.10.510.10:FF:000237">
    <property type="entry name" value="G-type lectin S-receptor-like serine/threonine-protein kinase"/>
    <property type="match status" value="1"/>
</dbReference>
<evidence type="ECO:0000256" key="15">
    <source>
        <dbReference type="ARBA" id="ARBA00023180"/>
    </source>
</evidence>
<feature type="transmembrane region" description="Helical" evidence="20">
    <location>
        <begin position="442"/>
        <end position="468"/>
    </location>
</feature>
<dbReference type="FunFam" id="3.30.200.20:FF:000059">
    <property type="entry name" value="S-receptor-like serine/threonine-protein kinase"/>
    <property type="match status" value="1"/>
</dbReference>
<feature type="chain" id="PRO_5043775649" description="Receptor-like serine/threonine-protein kinase" evidence="21">
    <location>
        <begin position="26"/>
        <end position="782"/>
    </location>
</feature>
<keyword evidence="3" id="KW-0245">EGF-like domain</keyword>
<comment type="subcellular location">
    <subcellularLocation>
        <location evidence="1">Membrane</location>
        <topology evidence="1">Single-pass type I membrane protein</topology>
    </subcellularLocation>
</comment>
<keyword evidence="12 20" id="KW-0472">Membrane</keyword>
<dbReference type="InterPro" id="IPR051343">
    <property type="entry name" value="G-type_lectin_kinases/EP1-like"/>
</dbReference>
<dbReference type="FunFam" id="2.90.10.30:FF:000001">
    <property type="entry name" value="Serine/threonine-protein kinase"/>
    <property type="match status" value="1"/>
</dbReference>
<dbReference type="SMART" id="SM00220">
    <property type="entry name" value="S_TKc"/>
    <property type="match status" value="1"/>
</dbReference>
<keyword evidence="13" id="KW-1015">Disulfide bond</keyword>
<protein>
    <recommendedName>
        <fullName evidence="18">Receptor-like serine/threonine-protein kinase</fullName>
        <ecNumber evidence="18">2.7.11.1</ecNumber>
    </recommendedName>
</protein>
<evidence type="ECO:0000256" key="19">
    <source>
        <dbReference type="PROSITE-ProRule" id="PRU10141"/>
    </source>
</evidence>
<keyword evidence="8 18" id="KW-0547">Nucleotide-binding</keyword>
<organism evidence="24 25">
    <name type="scientific">Rhododendron griersonianum</name>
    <dbReference type="NCBI Taxonomy" id="479676"/>
    <lineage>
        <taxon>Eukaryota</taxon>
        <taxon>Viridiplantae</taxon>
        <taxon>Streptophyta</taxon>
        <taxon>Embryophyta</taxon>
        <taxon>Tracheophyta</taxon>
        <taxon>Spermatophyta</taxon>
        <taxon>Magnoliopsida</taxon>
        <taxon>eudicotyledons</taxon>
        <taxon>Gunneridae</taxon>
        <taxon>Pentapetalae</taxon>
        <taxon>asterids</taxon>
        <taxon>Ericales</taxon>
        <taxon>Ericaceae</taxon>
        <taxon>Ericoideae</taxon>
        <taxon>Rhodoreae</taxon>
        <taxon>Rhododendron</taxon>
    </lineage>
</organism>
<dbReference type="AlphaFoldDB" id="A0AAV6JHP7"/>
<keyword evidence="9 18" id="KW-0418">Kinase</keyword>
<evidence type="ECO:0000256" key="14">
    <source>
        <dbReference type="ARBA" id="ARBA00023170"/>
    </source>
</evidence>
<evidence type="ECO:0000313" key="24">
    <source>
        <dbReference type="EMBL" id="KAG5539962.1"/>
    </source>
</evidence>
<evidence type="ECO:0000313" key="25">
    <source>
        <dbReference type="Proteomes" id="UP000823749"/>
    </source>
</evidence>
<evidence type="ECO:0000259" key="22">
    <source>
        <dbReference type="PROSITE" id="PS50011"/>
    </source>
</evidence>
<dbReference type="InterPro" id="IPR036426">
    <property type="entry name" value="Bulb-type_lectin_dom_sf"/>
</dbReference>
<proteinExistence type="inferred from homology"/>
<dbReference type="SUPFAM" id="SSF51110">
    <property type="entry name" value="alpha-D-mannose-specific plant lectins"/>
    <property type="match status" value="1"/>
</dbReference>
<dbReference type="PROSITE" id="PS50927">
    <property type="entry name" value="BULB_LECTIN"/>
    <property type="match status" value="1"/>
</dbReference>
<dbReference type="Proteomes" id="UP000823749">
    <property type="component" value="Chromosome 7"/>
</dbReference>
<evidence type="ECO:0000256" key="1">
    <source>
        <dbReference type="ARBA" id="ARBA00004479"/>
    </source>
</evidence>
<evidence type="ECO:0000256" key="16">
    <source>
        <dbReference type="ARBA" id="ARBA00047899"/>
    </source>
</evidence>
<dbReference type="EMBL" id="JACTNZ010000007">
    <property type="protein sequence ID" value="KAG5539962.1"/>
    <property type="molecule type" value="Genomic_DNA"/>
</dbReference>
<dbReference type="Gene3D" id="1.10.510.10">
    <property type="entry name" value="Transferase(Phosphotransferase) domain 1"/>
    <property type="match status" value="1"/>
</dbReference>
<feature type="binding site" evidence="19">
    <location>
        <position position="533"/>
    </location>
    <ligand>
        <name>ATP</name>
        <dbReference type="ChEBI" id="CHEBI:30616"/>
    </ligand>
</feature>
<evidence type="ECO:0000256" key="2">
    <source>
        <dbReference type="ARBA" id="ARBA00022527"/>
    </source>
</evidence>
<feature type="domain" description="Protein kinase" evidence="22">
    <location>
        <begin position="502"/>
        <end position="776"/>
    </location>
</feature>
<dbReference type="GO" id="GO:0016020">
    <property type="term" value="C:membrane"/>
    <property type="evidence" value="ECO:0007669"/>
    <property type="project" value="UniProtKB-SubCell"/>
</dbReference>
<dbReference type="SUPFAM" id="SSF56112">
    <property type="entry name" value="Protein kinase-like (PK-like)"/>
    <property type="match status" value="1"/>
</dbReference>
<keyword evidence="5 20" id="KW-0812">Transmembrane</keyword>
<evidence type="ECO:0000259" key="23">
    <source>
        <dbReference type="PROSITE" id="PS50927"/>
    </source>
</evidence>
<accession>A0AAV6JHP7</accession>
<evidence type="ECO:0000256" key="18">
    <source>
        <dbReference type="PIRNR" id="PIRNR000641"/>
    </source>
</evidence>
<dbReference type="PROSITE" id="PS00108">
    <property type="entry name" value="PROTEIN_KINASE_ST"/>
    <property type="match status" value="1"/>
</dbReference>
<evidence type="ECO:0000256" key="21">
    <source>
        <dbReference type="SAM" id="SignalP"/>
    </source>
</evidence>
<dbReference type="InterPro" id="IPR001245">
    <property type="entry name" value="Ser-Thr/Tyr_kinase_cat_dom"/>
</dbReference>
<keyword evidence="7" id="KW-0430">Lectin</keyword>
<evidence type="ECO:0000256" key="3">
    <source>
        <dbReference type="ARBA" id="ARBA00022536"/>
    </source>
</evidence>
<evidence type="ECO:0000256" key="5">
    <source>
        <dbReference type="ARBA" id="ARBA00022692"/>
    </source>
</evidence>
<dbReference type="PANTHER" id="PTHR47976:SF78">
    <property type="entry name" value="RECEPTOR-LIKE SERINE_THREONINE-PROTEIN KINASE"/>
    <property type="match status" value="1"/>
</dbReference>
<keyword evidence="11 20" id="KW-1133">Transmembrane helix</keyword>
<dbReference type="PIRSF" id="PIRSF000641">
    <property type="entry name" value="SRK"/>
    <property type="match status" value="1"/>
</dbReference>
<dbReference type="InterPro" id="IPR017441">
    <property type="entry name" value="Protein_kinase_ATP_BS"/>
</dbReference>
<evidence type="ECO:0000256" key="8">
    <source>
        <dbReference type="ARBA" id="ARBA00022741"/>
    </source>
</evidence>
<keyword evidence="2 18" id="KW-0723">Serine/threonine-protein kinase</keyword>
<evidence type="ECO:0000256" key="11">
    <source>
        <dbReference type="ARBA" id="ARBA00022989"/>
    </source>
</evidence>
<dbReference type="PANTHER" id="PTHR47976">
    <property type="entry name" value="G-TYPE LECTIN S-RECEPTOR-LIKE SERINE/THREONINE-PROTEIN KINASE SD2-5"/>
    <property type="match status" value="1"/>
</dbReference>
<evidence type="ECO:0000256" key="10">
    <source>
        <dbReference type="ARBA" id="ARBA00022840"/>
    </source>
</evidence>
<dbReference type="FunFam" id="2.90.10.10:FF:000013">
    <property type="entry name" value="G-type lectin S-receptor-like serine/threonine-protein kinase LECRK1"/>
    <property type="match status" value="1"/>
</dbReference>
<evidence type="ECO:0000256" key="7">
    <source>
        <dbReference type="ARBA" id="ARBA00022734"/>
    </source>
</evidence>
<evidence type="ECO:0000256" key="12">
    <source>
        <dbReference type="ARBA" id="ARBA00023136"/>
    </source>
</evidence>
<evidence type="ECO:0000256" key="20">
    <source>
        <dbReference type="SAM" id="Phobius"/>
    </source>
</evidence>